<dbReference type="Proteomes" id="UP000749010">
    <property type="component" value="Unassembled WGS sequence"/>
</dbReference>
<dbReference type="InterPro" id="IPR050682">
    <property type="entry name" value="ModA/WtpA"/>
</dbReference>
<name>A0ABX1TXE7_9PROT</name>
<proteinExistence type="predicted"/>
<accession>A0ABX1TXE7</accession>
<dbReference type="PANTHER" id="PTHR30632:SF11">
    <property type="entry name" value="BLR4797 PROTEIN"/>
    <property type="match status" value="1"/>
</dbReference>
<dbReference type="Gene3D" id="3.40.190.10">
    <property type="entry name" value="Periplasmic binding protein-like II"/>
    <property type="match status" value="2"/>
</dbReference>
<dbReference type="PANTHER" id="PTHR30632">
    <property type="entry name" value="MOLYBDATE-BINDING PERIPLASMIC PROTEIN"/>
    <property type="match status" value="1"/>
</dbReference>
<evidence type="ECO:0000313" key="2">
    <source>
        <dbReference type="Proteomes" id="UP000749010"/>
    </source>
</evidence>
<sequence>MAVLQLRRTRAHRTGLHQSTEVYMKPVSVVALLIRILCAGAAATCLHATAANISVLAPNATKESVSEAVTNFEKSSGNTVIVSWAGTEAITKRITEGEVADVVVNAAQNIDRLTTEGKLSQGSRTDFARSSIGVAVAPSALRPDVSSIEGLKSALLGAKSIVISLGTSGRYLSDLFSSLGVGEQIKAKVKQPPSGAQIGDILAAGEAELGFQQISELLHVKGIQFLGPIPEEIQNYTIYSGAAHSRAPKPEAAQAFLRALRQPETAAVVRKSGMEPL</sequence>
<dbReference type="SUPFAM" id="SSF53850">
    <property type="entry name" value="Periplasmic binding protein-like II"/>
    <property type="match status" value="1"/>
</dbReference>
<dbReference type="EMBL" id="SPMY01000043">
    <property type="protein sequence ID" value="NMQ28947.1"/>
    <property type="molecule type" value="Genomic_DNA"/>
</dbReference>
<keyword evidence="2" id="KW-1185">Reference proteome</keyword>
<reference evidence="1 2" key="1">
    <citation type="submission" date="2019-03" db="EMBL/GenBank/DDBJ databases">
        <title>Metabolic reconstructions from genomes of highly enriched 'Candidatus Accumulibacter' and 'Candidatus Competibacter' bioreactor populations.</title>
        <authorList>
            <person name="Annavajhala M.K."/>
            <person name="Welles L."/>
            <person name="Abbas B."/>
            <person name="Sorokin D."/>
            <person name="Park H."/>
            <person name="Van Loosdrecht M."/>
            <person name="Chandran K."/>
        </authorList>
    </citation>
    <scope>NUCLEOTIDE SEQUENCE [LARGE SCALE GENOMIC DNA]</scope>
    <source>
        <strain evidence="1 2">SBR_S</strain>
    </source>
</reference>
<dbReference type="Pfam" id="PF13531">
    <property type="entry name" value="SBP_bac_11"/>
    <property type="match status" value="1"/>
</dbReference>
<evidence type="ECO:0000313" key="1">
    <source>
        <dbReference type="EMBL" id="NMQ28947.1"/>
    </source>
</evidence>
<comment type="caution">
    <text evidence="1">The sequence shown here is derived from an EMBL/GenBank/DDBJ whole genome shotgun (WGS) entry which is preliminary data.</text>
</comment>
<organism evidence="1 2">
    <name type="scientific">Candidatus Accumulibacter phosphatis</name>
    <dbReference type="NCBI Taxonomy" id="327160"/>
    <lineage>
        <taxon>Bacteria</taxon>
        <taxon>Pseudomonadati</taxon>
        <taxon>Pseudomonadota</taxon>
        <taxon>Betaproteobacteria</taxon>
        <taxon>Candidatus Accumulibacter</taxon>
    </lineage>
</organism>
<gene>
    <name evidence="1" type="ORF">E4Q23_14955</name>
</gene>
<protein>
    <submittedName>
        <fullName evidence="1">ABC transporter substrate-binding protein</fullName>
    </submittedName>
</protein>